<feature type="compositionally biased region" description="Acidic residues" evidence="1">
    <location>
        <begin position="47"/>
        <end position="65"/>
    </location>
</feature>
<organism evidence="2 3">
    <name type="scientific">Glossina austeni</name>
    <name type="common">Savannah tsetse fly</name>
    <dbReference type="NCBI Taxonomy" id="7395"/>
    <lineage>
        <taxon>Eukaryota</taxon>
        <taxon>Metazoa</taxon>
        <taxon>Ecdysozoa</taxon>
        <taxon>Arthropoda</taxon>
        <taxon>Hexapoda</taxon>
        <taxon>Insecta</taxon>
        <taxon>Pterygota</taxon>
        <taxon>Neoptera</taxon>
        <taxon>Endopterygota</taxon>
        <taxon>Diptera</taxon>
        <taxon>Brachycera</taxon>
        <taxon>Muscomorpha</taxon>
        <taxon>Hippoboscoidea</taxon>
        <taxon>Glossinidae</taxon>
        <taxon>Glossina</taxon>
    </lineage>
</organism>
<dbReference type="AlphaFoldDB" id="A0A1A9V2C9"/>
<name>A0A1A9V2C9_GLOAU</name>
<dbReference type="EnsemblMetazoa" id="GAUT023538-RA">
    <property type="protein sequence ID" value="GAUT023538-PA"/>
    <property type="gene ID" value="GAUT023538"/>
</dbReference>
<feature type="region of interest" description="Disordered" evidence="1">
    <location>
        <begin position="38"/>
        <end position="65"/>
    </location>
</feature>
<keyword evidence="3" id="KW-1185">Reference proteome</keyword>
<evidence type="ECO:0000256" key="1">
    <source>
        <dbReference type="SAM" id="MobiDB-lite"/>
    </source>
</evidence>
<evidence type="ECO:0000313" key="3">
    <source>
        <dbReference type="Proteomes" id="UP000078200"/>
    </source>
</evidence>
<dbReference type="VEuPathDB" id="VectorBase:GAUT023538"/>
<accession>A0A1A9V2C9</accession>
<dbReference type="Proteomes" id="UP000078200">
    <property type="component" value="Unassembled WGS sequence"/>
</dbReference>
<proteinExistence type="predicted"/>
<sequence length="140" mass="15600">MKKQYPVHCLHSSPVSRLRKISIGSVYVDEVKGSARYNVRTNGINGNDDDDDDDDVDDDDEDDDVNDELTIVPSIRIHIKVLETVQRKALFKADHGNQRLPNLLYRFPPHSRVVSLGLNCITSVGGLYVAGCHMAAVIKI</sequence>
<evidence type="ECO:0000313" key="2">
    <source>
        <dbReference type="EnsemblMetazoa" id="GAUT023538-PA"/>
    </source>
</evidence>
<reference evidence="2" key="1">
    <citation type="submission" date="2020-05" db="UniProtKB">
        <authorList>
            <consortium name="EnsemblMetazoa"/>
        </authorList>
    </citation>
    <scope>IDENTIFICATION</scope>
    <source>
        <strain evidence="2">TTRI</strain>
    </source>
</reference>
<protein>
    <submittedName>
        <fullName evidence="2">Uncharacterized protein</fullName>
    </submittedName>
</protein>